<feature type="chain" id="PRO_5026935552" evidence="1">
    <location>
        <begin position="18"/>
        <end position="220"/>
    </location>
</feature>
<evidence type="ECO:0000313" key="4">
    <source>
        <dbReference type="Proteomes" id="UP000507470"/>
    </source>
</evidence>
<keyword evidence="4" id="KW-1185">Reference proteome</keyword>
<organism evidence="3 4">
    <name type="scientific">Mytilus coruscus</name>
    <name type="common">Sea mussel</name>
    <dbReference type="NCBI Taxonomy" id="42192"/>
    <lineage>
        <taxon>Eukaryota</taxon>
        <taxon>Metazoa</taxon>
        <taxon>Spiralia</taxon>
        <taxon>Lophotrochozoa</taxon>
        <taxon>Mollusca</taxon>
        <taxon>Bivalvia</taxon>
        <taxon>Autobranchia</taxon>
        <taxon>Pteriomorphia</taxon>
        <taxon>Mytilida</taxon>
        <taxon>Mytiloidea</taxon>
        <taxon>Mytilidae</taxon>
        <taxon>Mytilinae</taxon>
        <taxon>Mytilus</taxon>
    </lineage>
</organism>
<reference evidence="3 4" key="1">
    <citation type="submission" date="2020-06" db="EMBL/GenBank/DDBJ databases">
        <authorList>
            <person name="Li R."/>
            <person name="Bekaert M."/>
        </authorList>
    </citation>
    <scope>NUCLEOTIDE SEQUENCE [LARGE SCALE GENOMIC DNA]</scope>
    <source>
        <strain evidence="4">wild</strain>
    </source>
</reference>
<gene>
    <name evidence="3" type="ORF">MCOR_56089</name>
</gene>
<accession>A0A6J8EXE6</accession>
<name>A0A6J8EXE6_MYTCO</name>
<dbReference type="SUPFAM" id="SSF49842">
    <property type="entry name" value="TNF-like"/>
    <property type="match status" value="1"/>
</dbReference>
<dbReference type="PROSITE" id="PS50871">
    <property type="entry name" value="C1Q"/>
    <property type="match status" value="1"/>
</dbReference>
<dbReference type="Proteomes" id="UP000507470">
    <property type="component" value="Unassembled WGS sequence"/>
</dbReference>
<evidence type="ECO:0000313" key="3">
    <source>
        <dbReference type="EMBL" id="CAC5424165.1"/>
    </source>
</evidence>
<dbReference type="Pfam" id="PF00386">
    <property type="entry name" value="C1q"/>
    <property type="match status" value="1"/>
</dbReference>
<feature type="signal peptide" evidence="1">
    <location>
        <begin position="1"/>
        <end position="17"/>
    </location>
</feature>
<protein>
    <submittedName>
        <fullName evidence="3">C1QL</fullName>
    </submittedName>
</protein>
<keyword evidence="1" id="KW-0732">Signal</keyword>
<evidence type="ECO:0000256" key="1">
    <source>
        <dbReference type="SAM" id="SignalP"/>
    </source>
</evidence>
<evidence type="ECO:0000259" key="2">
    <source>
        <dbReference type="PROSITE" id="PS50871"/>
    </source>
</evidence>
<proteinExistence type="predicted"/>
<sequence>MKIILIGVVLLLKVVWSMKTLDGKLPTLNGNGLPLNIDIDVSDFNRRFADIVNQGIPEEIPEKLSAYLKSDRFKEVVSNETKEDIKAIAQQAIDDIFKPYVNSGEFKQDMKRISDYITKGIDDVVKFDDVRVNIGGGYDKSTGVFTAGRKGLYQISCTILGDNGHDVHYMLAKNDAEYMKGYSTRGMYTSSTINAVMAIHKAIVFISNTEVFTRRRTLTI</sequence>
<feature type="domain" description="C1q" evidence="2">
    <location>
        <begin position="99"/>
        <end position="220"/>
    </location>
</feature>
<dbReference type="AlphaFoldDB" id="A0A6J8EXE6"/>
<dbReference type="OrthoDB" id="6090657at2759"/>
<dbReference type="Gene3D" id="2.60.120.40">
    <property type="match status" value="1"/>
</dbReference>
<dbReference type="InterPro" id="IPR001073">
    <property type="entry name" value="C1q_dom"/>
</dbReference>
<dbReference type="EMBL" id="CACVKT020009963">
    <property type="protein sequence ID" value="CAC5424165.1"/>
    <property type="molecule type" value="Genomic_DNA"/>
</dbReference>
<dbReference type="InterPro" id="IPR008983">
    <property type="entry name" value="Tumour_necrosis_fac-like_dom"/>
</dbReference>